<dbReference type="InterPro" id="IPR036390">
    <property type="entry name" value="WH_DNA-bd_sf"/>
</dbReference>
<name>A0ABN1USV7_9ACTN</name>
<protein>
    <submittedName>
        <fullName evidence="5">TyrZ transcriptional regulator YwaE</fullName>
    </submittedName>
</protein>
<dbReference type="RefSeq" id="WP_343911255.1">
    <property type="nucleotide sequence ID" value="NZ_BAAAJE010000037.1"/>
</dbReference>
<evidence type="ECO:0000256" key="2">
    <source>
        <dbReference type="ARBA" id="ARBA00023125"/>
    </source>
</evidence>
<dbReference type="InterPro" id="IPR000835">
    <property type="entry name" value="HTH_MarR-typ"/>
</dbReference>
<evidence type="ECO:0000313" key="6">
    <source>
        <dbReference type="Proteomes" id="UP001499979"/>
    </source>
</evidence>
<proteinExistence type="predicted"/>
<keyword evidence="3" id="KW-0804">Transcription</keyword>
<dbReference type="PANTHER" id="PTHR33164">
    <property type="entry name" value="TRANSCRIPTIONAL REGULATOR, MARR FAMILY"/>
    <property type="match status" value="1"/>
</dbReference>
<dbReference type="InterPro" id="IPR036388">
    <property type="entry name" value="WH-like_DNA-bd_sf"/>
</dbReference>
<keyword evidence="1" id="KW-0805">Transcription regulation</keyword>
<dbReference type="Proteomes" id="UP001499979">
    <property type="component" value="Unassembled WGS sequence"/>
</dbReference>
<evidence type="ECO:0000256" key="3">
    <source>
        <dbReference type="ARBA" id="ARBA00023163"/>
    </source>
</evidence>
<organism evidence="5 6">
    <name type="scientific">Nocardioides aquiterrae</name>
    <dbReference type="NCBI Taxonomy" id="203799"/>
    <lineage>
        <taxon>Bacteria</taxon>
        <taxon>Bacillati</taxon>
        <taxon>Actinomycetota</taxon>
        <taxon>Actinomycetes</taxon>
        <taxon>Propionibacteriales</taxon>
        <taxon>Nocardioidaceae</taxon>
        <taxon>Nocardioides</taxon>
    </lineage>
</organism>
<reference evidence="5 6" key="1">
    <citation type="journal article" date="2019" name="Int. J. Syst. Evol. Microbiol.">
        <title>The Global Catalogue of Microorganisms (GCM) 10K type strain sequencing project: providing services to taxonomists for standard genome sequencing and annotation.</title>
        <authorList>
            <consortium name="The Broad Institute Genomics Platform"/>
            <consortium name="The Broad Institute Genome Sequencing Center for Infectious Disease"/>
            <person name="Wu L."/>
            <person name="Ma J."/>
        </authorList>
    </citation>
    <scope>NUCLEOTIDE SEQUENCE [LARGE SCALE GENOMIC DNA]</scope>
    <source>
        <strain evidence="5 6">JCM 11813</strain>
    </source>
</reference>
<evidence type="ECO:0000259" key="4">
    <source>
        <dbReference type="PROSITE" id="PS50995"/>
    </source>
</evidence>
<dbReference type="PROSITE" id="PS50995">
    <property type="entry name" value="HTH_MARR_2"/>
    <property type="match status" value="1"/>
</dbReference>
<keyword evidence="2" id="KW-0238">DNA-binding</keyword>
<dbReference type="SMART" id="SM00347">
    <property type="entry name" value="HTH_MARR"/>
    <property type="match status" value="1"/>
</dbReference>
<evidence type="ECO:0000256" key="1">
    <source>
        <dbReference type="ARBA" id="ARBA00023015"/>
    </source>
</evidence>
<gene>
    <name evidence="5" type="primary">ywaE_2</name>
    <name evidence="5" type="ORF">GCM10009606_49080</name>
</gene>
<keyword evidence="6" id="KW-1185">Reference proteome</keyword>
<dbReference type="EMBL" id="BAAAJE010000037">
    <property type="protein sequence ID" value="GAA1165970.1"/>
    <property type="molecule type" value="Genomic_DNA"/>
</dbReference>
<dbReference type="InterPro" id="IPR023187">
    <property type="entry name" value="Tscrpt_reg_MarR-type_CS"/>
</dbReference>
<accession>A0ABN1USV7</accession>
<feature type="domain" description="HTH marR-type" evidence="4">
    <location>
        <begin position="38"/>
        <end position="171"/>
    </location>
</feature>
<dbReference type="Gene3D" id="1.10.10.10">
    <property type="entry name" value="Winged helix-like DNA-binding domain superfamily/Winged helix DNA-binding domain"/>
    <property type="match status" value="1"/>
</dbReference>
<evidence type="ECO:0000313" key="5">
    <source>
        <dbReference type="EMBL" id="GAA1165970.1"/>
    </source>
</evidence>
<comment type="caution">
    <text evidence="5">The sequence shown here is derived from an EMBL/GenBank/DDBJ whole genome shotgun (WGS) entry which is preliminary data.</text>
</comment>
<dbReference type="InterPro" id="IPR039422">
    <property type="entry name" value="MarR/SlyA-like"/>
</dbReference>
<sequence>MTTARYVHECEPSRCPCDDASCTLSRYVRDASDLDITAMAVVSQVHRAAHALRCHLERTVLTPHGLTWTGWVVLWVLWVWGETESRVVAAEAGLSKATLTGVQHTLIGRGLVQRRVHPEDRRRVLLSSTEDGRRLTKQLLPELNAAEAWLTDGMDDPRQRELARGLRTLVKRAEQG</sequence>
<dbReference type="SUPFAM" id="SSF46785">
    <property type="entry name" value="Winged helix' DNA-binding domain"/>
    <property type="match status" value="1"/>
</dbReference>
<dbReference type="Pfam" id="PF01047">
    <property type="entry name" value="MarR"/>
    <property type="match status" value="1"/>
</dbReference>
<dbReference type="PROSITE" id="PS01117">
    <property type="entry name" value="HTH_MARR_1"/>
    <property type="match status" value="1"/>
</dbReference>
<dbReference type="PANTHER" id="PTHR33164:SF89">
    <property type="entry name" value="MARR FAMILY REGULATORY PROTEIN"/>
    <property type="match status" value="1"/>
</dbReference>